<name>A0AAV8XGB6_9CUCU</name>
<dbReference type="Proteomes" id="UP001162156">
    <property type="component" value="Unassembled WGS sequence"/>
</dbReference>
<dbReference type="GO" id="GO:0003677">
    <property type="term" value="F:DNA binding"/>
    <property type="evidence" value="ECO:0007669"/>
    <property type="project" value="UniProtKB-KW"/>
</dbReference>
<evidence type="ECO:0000313" key="2">
    <source>
        <dbReference type="EMBL" id="KAJ8937551.1"/>
    </source>
</evidence>
<protein>
    <submittedName>
        <fullName evidence="2">Uncharacterized protein</fullName>
    </submittedName>
</protein>
<dbReference type="AlphaFoldDB" id="A0AAV8XGB6"/>
<accession>A0AAV8XGB6</accession>
<evidence type="ECO:0000256" key="1">
    <source>
        <dbReference type="SAM" id="MobiDB-lite"/>
    </source>
</evidence>
<reference evidence="2" key="1">
    <citation type="journal article" date="2023" name="Insect Mol. Biol.">
        <title>Genome sequencing provides insights into the evolution of gene families encoding plant cell wall-degrading enzymes in longhorned beetles.</title>
        <authorList>
            <person name="Shin N.R."/>
            <person name="Okamura Y."/>
            <person name="Kirsch R."/>
            <person name="Pauchet Y."/>
        </authorList>
    </citation>
    <scope>NUCLEOTIDE SEQUENCE</scope>
    <source>
        <strain evidence="2">RBIC_L_NR</strain>
    </source>
</reference>
<evidence type="ECO:0000313" key="3">
    <source>
        <dbReference type="Proteomes" id="UP001162156"/>
    </source>
</evidence>
<feature type="non-terminal residue" evidence="2">
    <location>
        <position position="1"/>
    </location>
</feature>
<dbReference type="GO" id="GO:0008270">
    <property type="term" value="F:zinc ion binding"/>
    <property type="evidence" value="ECO:0007669"/>
    <property type="project" value="UniProtKB-KW"/>
</dbReference>
<gene>
    <name evidence="2" type="ORF">NQ314_011786</name>
</gene>
<proteinExistence type="predicted"/>
<keyword evidence="3" id="KW-1185">Reference proteome</keyword>
<feature type="compositionally biased region" description="Basic and acidic residues" evidence="1">
    <location>
        <begin position="358"/>
        <end position="372"/>
    </location>
</feature>
<sequence length="381" mass="43447">TARICSEHFTDDDYCLKEKLLNLPYYNKWKLKPDAIPSLNLIKHCNLDTKRNKRVERRGLIKIIHEHKQLNSKKNYEDIPAPREEITSEPQPEKNINIATQTERSDDLEKLNILKEELEDVAFAISLYAGGPCSYRLLRKRSYPLPGVSTIRRWAVKIDVRPVEKDNAAIFANELSELQCDGLENLVGFIAFKLKGKEKLGYIPNTYETSFSWIDHLTEGGLMKPADDFLMKCKHEAKIVKQQEKQAMKKHLPFHQISETEPTPSTSKEVEVSESEEWNAASTMFGDASSSFSVAVNPSVSEFELQSSSSQIQLQGWIQVAEHDNLYAKCSACVVNLKAKYSDLIKHANSNKHKNAVKKNEELKTSRSDVKTQLRQRSGTH</sequence>
<organism evidence="2 3">
    <name type="scientific">Rhamnusium bicolor</name>
    <dbReference type="NCBI Taxonomy" id="1586634"/>
    <lineage>
        <taxon>Eukaryota</taxon>
        <taxon>Metazoa</taxon>
        <taxon>Ecdysozoa</taxon>
        <taxon>Arthropoda</taxon>
        <taxon>Hexapoda</taxon>
        <taxon>Insecta</taxon>
        <taxon>Pterygota</taxon>
        <taxon>Neoptera</taxon>
        <taxon>Endopterygota</taxon>
        <taxon>Coleoptera</taxon>
        <taxon>Polyphaga</taxon>
        <taxon>Cucujiformia</taxon>
        <taxon>Chrysomeloidea</taxon>
        <taxon>Cerambycidae</taxon>
        <taxon>Lepturinae</taxon>
        <taxon>Rhagiini</taxon>
        <taxon>Rhamnusium</taxon>
    </lineage>
</organism>
<dbReference type="EMBL" id="JANEYF010003311">
    <property type="protein sequence ID" value="KAJ8937551.1"/>
    <property type="molecule type" value="Genomic_DNA"/>
</dbReference>
<feature type="region of interest" description="Disordered" evidence="1">
    <location>
        <begin position="353"/>
        <end position="381"/>
    </location>
</feature>
<comment type="caution">
    <text evidence="2">The sequence shown here is derived from an EMBL/GenBank/DDBJ whole genome shotgun (WGS) entry which is preliminary data.</text>
</comment>